<dbReference type="Pfam" id="PF00378">
    <property type="entry name" value="ECH_1"/>
    <property type="match status" value="1"/>
</dbReference>
<comment type="similarity">
    <text evidence="1">Belongs to the enoyl-CoA hydratase/isomerase family.</text>
</comment>
<feature type="region of interest" description="Disordered" evidence="3">
    <location>
        <begin position="529"/>
        <end position="611"/>
    </location>
</feature>
<protein>
    <submittedName>
        <fullName evidence="6">MenB protein</fullName>
    </submittedName>
</protein>
<dbReference type="OrthoDB" id="447154at2759"/>
<dbReference type="EMBL" id="CAJNDS010000913">
    <property type="protein sequence ID" value="CAE7240443.1"/>
    <property type="molecule type" value="Genomic_DNA"/>
</dbReference>
<evidence type="ECO:0000313" key="6">
    <source>
        <dbReference type="EMBL" id="CAE7240443.1"/>
    </source>
</evidence>
<keyword evidence="4" id="KW-0472">Membrane</keyword>
<dbReference type="Proteomes" id="UP000604046">
    <property type="component" value="Unassembled WGS sequence"/>
</dbReference>
<dbReference type="Pfam" id="PF13205">
    <property type="entry name" value="Big_5"/>
    <property type="match status" value="1"/>
</dbReference>
<dbReference type="InterPro" id="IPR051683">
    <property type="entry name" value="Enoyl-CoA_Hydratase/Isomerase"/>
</dbReference>
<dbReference type="InterPro" id="IPR001753">
    <property type="entry name" value="Enoyl-CoA_hydra/iso"/>
</dbReference>
<reference evidence="6" key="1">
    <citation type="submission" date="2021-02" db="EMBL/GenBank/DDBJ databases">
        <authorList>
            <person name="Dougan E. K."/>
            <person name="Rhodes N."/>
            <person name="Thang M."/>
            <person name="Chan C."/>
        </authorList>
    </citation>
    <scope>NUCLEOTIDE SEQUENCE</scope>
</reference>
<evidence type="ECO:0000256" key="3">
    <source>
        <dbReference type="SAM" id="MobiDB-lite"/>
    </source>
</evidence>
<dbReference type="CDD" id="cd06558">
    <property type="entry name" value="crotonase-like"/>
    <property type="match status" value="1"/>
</dbReference>
<sequence>MFVDVRTVGLKRLGMNYTWQLLPPIEAGKDCVNRLAMVSFGPKEPPFDKFPAPPIRALFEAELRTHPPTRFLNMTGWTISLQNMSCDERKVIKHWNHSKSIDVFPTEEPECLGSDSITWEPNLEGEFDLNEVGGCDTAASNACVCAALTNCEWATGVSGVPRCVYTSRPGVPCEACANQPQCVITPEKQCEMKSTPCACVLGGGGCNWDMSTSRCFFDVTASTPCIACPRQWFCSLPEVRSKQPENLAVMGQEEVGWWINVSFDRDIEFLRVGLGSGIMLQCRSKRPGDWAPTFELDYGQLVIEGEVLHINVQGLPNEETRDCDLVISNNAVRGSSALLPFDGLEDNVIFVTIPDGIPPEVVNFDPPNSARGVSLATTVHFHFNENIKFYSTGVLELYILGGNRTDRAADVKIAEISVWDEAVAIDRDTRRTLHVQLTGLLSTTTYYSLTIPGKTISDSANNPFPGIERGVYIFQTGAEEIVSQIEDNSEEQTLTFTLVLASVGVLILGVALVAGYLVLQTVRKSRKRARVVARRDEKMEAAPESNNAFDAESPKVAELSQLDEEWPISLGTPSSPSASSPKASSLSPKTVQSTGQLLSPQMSPKARPAVQVFSKPEELKTQVHDQLRHAGTVVSLADLHVKSNSMMRTIGGKVDDRRSSHPAAYCRFVRRIQAHYQRLRHCSFVARGEKAASASKTLEGCGWAVDWAALCVANFDLWETNSQFKVIISAGNCEQCPRISQMYVQHLGSTWIYSNVKYRINAGIAEVKLDDPITGNGLTNKTVSALMDICVELHGRPDVKVVAFTATGLHFCSGGAFGGDVSSDDAAYAPKIDPGSSDFDMALASNLLLGKLLYLLNTLPQYKVAAIRGSTMGAGISIVASMDFVVAPQNRTMLKFKEATRGLGACCSWQGIIAKIGVAKLRLLCMLAEDVDVTQAKELGLVDEILDGPFSKADEYALTQAKAVARRSLDDRASLKTTGEHHCLVPLFPMPAGSPPQQGVDVHVQQALKRHPGRASPARLSPEGWPHKAVKVLMTGQHVASLHLFPDDVDALLAGLVDALAELHRSVGKVRLLQIEMPSGGCLNARLPPALSDRFREVLVLFHMLPMFVWGTVHGEASGLGLVLCSTFDAVVAVEASFDFSNLSLECPGVADFLCPRLKEAMLPMGNPVSAERAKELGLVYEVVQNDQQAKDLLARTCSKLSECAPNAVAQSKMFIQKIGSTPMEPQVLEELACHIAHRIQDPEFQDSIRQIVDKGHLPAYNRPASRVVPEHLLSANQDDPRAEVGGEELCWEADGTVLI</sequence>
<dbReference type="Gene3D" id="3.90.226.10">
    <property type="entry name" value="2-enoyl-CoA Hydratase, Chain A, domain 1"/>
    <property type="match status" value="2"/>
</dbReference>
<organism evidence="6 7">
    <name type="scientific">Symbiodinium natans</name>
    <dbReference type="NCBI Taxonomy" id="878477"/>
    <lineage>
        <taxon>Eukaryota</taxon>
        <taxon>Sar</taxon>
        <taxon>Alveolata</taxon>
        <taxon>Dinophyceae</taxon>
        <taxon>Suessiales</taxon>
        <taxon>Symbiodiniaceae</taxon>
        <taxon>Symbiodinium</taxon>
    </lineage>
</organism>
<gene>
    <name evidence="6" type="primary">menB</name>
    <name evidence="6" type="ORF">SNAT2548_LOCUS10763</name>
</gene>
<evidence type="ECO:0000256" key="2">
    <source>
        <dbReference type="ARBA" id="ARBA00022729"/>
    </source>
</evidence>
<dbReference type="InterPro" id="IPR032812">
    <property type="entry name" value="SbsA_Ig"/>
</dbReference>
<feature type="domain" description="SbsA Ig-like" evidence="5">
    <location>
        <begin position="355"/>
        <end position="474"/>
    </location>
</feature>
<keyword evidence="4" id="KW-1133">Transmembrane helix</keyword>
<keyword evidence="2" id="KW-0732">Signal</keyword>
<dbReference type="SUPFAM" id="SSF52096">
    <property type="entry name" value="ClpP/crotonase"/>
    <property type="match status" value="2"/>
</dbReference>
<accession>A0A812LEM5</accession>
<name>A0A812LEM5_9DINO</name>
<dbReference type="PANTHER" id="PTHR42964:SF1">
    <property type="entry name" value="POLYKETIDE BIOSYNTHESIS ENOYL-COA HYDRATASE PKSH-RELATED"/>
    <property type="match status" value="1"/>
</dbReference>
<feature type="transmembrane region" description="Helical" evidence="4">
    <location>
        <begin position="494"/>
        <end position="519"/>
    </location>
</feature>
<feature type="compositionally biased region" description="Polar residues" evidence="3">
    <location>
        <begin position="591"/>
        <end position="602"/>
    </location>
</feature>
<dbReference type="InterPro" id="IPR029045">
    <property type="entry name" value="ClpP/crotonase-like_dom_sf"/>
</dbReference>
<feature type="compositionally biased region" description="Low complexity" evidence="3">
    <location>
        <begin position="569"/>
        <end position="590"/>
    </location>
</feature>
<evidence type="ECO:0000313" key="7">
    <source>
        <dbReference type="Proteomes" id="UP000604046"/>
    </source>
</evidence>
<comment type="caution">
    <text evidence="6">The sequence shown here is derived from an EMBL/GenBank/DDBJ whole genome shotgun (WGS) entry which is preliminary data.</text>
</comment>
<keyword evidence="4" id="KW-0812">Transmembrane</keyword>
<proteinExistence type="inferred from homology"/>
<dbReference type="PANTHER" id="PTHR42964">
    <property type="entry name" value="ENOYL-COA HYDRATASE"/>
    <property type="match status" value="1"/>
</dbReference>
<keyword evidence="7" id="KW-1185">Reference proteome</keyword>
<evidence type="ECO:0000256" key="4">
    <source>
        <dbReference type="SAM" id="Phobius"/>
    </source>
</evidence>
<evidence type="ECO:0000259" key="5">
    <source>
        <dbReference type="Pfam" id="PF13205"/>
    </source>
</evidence>
<evidence type="ECO:0000256" key="1">
    <source>
        <dbReference type="ARBA" id="ARBA00005254"/>
    </source>
</evidence>